<comment type="caution">
    <text evidence="2">The sequence shown here is derived from an EMBL/GenBank/DDBJ whole genome shotgun (WGS) entry which is preliminary data.</text>
</comment>
<keyword evidence="3" id="KW-1185">Reference proteome</keyword>
<dbReference type="AlphaFoldDB" id="A0A1L8CNW5"/>
<gene>
    <name evidence="2" type="ORF">MMIC_P1587</name>
</gene>
<dbReference type="PROSITE" id="PS51257">
    <property type="entry name" value="PROKAR_LIPOPROTEIN"/>
    <property type="match status" value="1"/>
</dbReference>
<dbReference type="RefSeq" id="WP_171966479.1">
    <property type="nucleotide sequence ID" value="NZ_BDFD01000013.1"/>
</dbReference>
<proteinExistence type="predicted"/>
<evidence type="ECO:0000313" key="3">
    <source>
        <dbReference type="Proteomes" id="UP000231632"/>
    </source>
</evidence>
<feature type="compositionally biased region" description="Basic and acidic residues" evidence="1">
    <location>
        <begin position="26"/>
        <end position="36"/>
    </location>
</feature>
<evidence type="ECO:0008006" key="4">
    <source>
        <dbReference type="Google" id="ProtNLM"/>
    </source>
</evidence>
<evidence type="ECO:0000313" key="2">
    <source>
        <dbReference type="EMBL" id="GAV20615.1"/>
    </source>
</evidence>
<feature type="region of interest" description="Disordered" evidence="1">
    <location>
        <begin position="26"/>
        <end position="49"/>
    </location>
</feature>
<accession>A0A1L8CNW5</accession>
<sequence length="49" mass="5503">MNKMLAVAMVLVATWIGGCSSMHDGKGWEHKGDPITHENNQSDVFEHRH</sequence>
<dbReference type="Proteomes" id="UP000231632">
    <property type="component" value="Unassembled WGS sequence"/>
</dbReference>
<name>A0A1L8CNW5_9PROT</name>
<dbReference type="EMBL" id="BDFD01000013">
    <property type="protein sequence ID" value="GAV20615.1"/>
    <property type="molecule type" value="Genomic_DNA"/>
</dbReference>
<organism evidence="2 3">
    <name type="scientific">Mariprofundus micogutta</name>
    <dbReference type="NCBI Taxonomy" id="1921010"/>
    <lineage>
        <taxon>Bacteria</taxon>
        <taxon>Pseudomonadati</taxon>
        <taxon>Pseudomonadota</taxon>
        <taxon>Candidatius Mariprofundia</taxon>
        <taxon>Mariprofundales</taxon>
        <taxon>Mariprofundaceae</taxon>
        <taxon>Mariprofundus</taxon>
    </lineage>
</organism>
<evidence type="ECO:0000256" key="1">
    <source>
        <dbReference type="SAM" id="MobiDB-lite"/>
    </source>
</evidence>
<protein>
    <recommendedName>
        <fullName evidence="4">Lipoprotein</fullName>
    </recommendedName>
</protein>
<reference evidence="2 3" key="1">
    <citation type="journal article" date="2017" name="Arch. Microbiol.">
        <title>Mariprofundus micogutta sp. nov., a novel iron-oxidizing zetaproteobacterium isolated from a deep-sea hydrothermal field at the Bayonnaise knoll of the Izu-Ogasawara arc, and a description of Mariprofundales ord. nov. and Zetaproteobacteria classis nov.</title>
        <authorList>
            <person name="Makita H."/>
            <person name="Tanaka E."/>
            <person name="Mitsunobu S."/>
            <person name="Miyazaki M."/>
            <person name="Nunoura T."/>
            <person name="Uematsu K."/>
            <person name="Takaki Y."/>
            <person name="Nishi S."/>
            <person name="Shimamura S."/>
            <person name="Takai K."/>
        </authorList>
    </citation>
    <scope>NUCLEOTIDE SEQUENCE [LARGE SCALE GENOMIC DNA]</scope>
    <source>
        <strain evidence="2 3">ET2</strain>
    </source>
</reference>
<dbReference type="STRING" id="1921010.MMIC_P1587"/>